<dbReference type="InParanoid" id="A0A2H3E9A7"/>
<name>A0A2H3E9A7_ARMGA</name>
<accession>A0A2H3E9A7</accession>
<dbReference type="Proteomes" id="UP000217790">
    <property type="component" value="Unassembled WGS sequence"/>
</dbReference>
<dbReference type="EMBL" id="KZ293651">
    <property type="protein sequence ID" value="PBK96236.1"/>
    <property type="molecule type" value="Genomic_DNA"/>
</dbReference>
<keyword evidence="2" id="KW-1185">Reference proteome</keyword>
<dbReference type="InterPro" id="IPR032675">
    <property type="entry name" value="LRR_dom_sf"/>
</dbReference>
<evidence type="ECO:0008006" key="3">
    <source>
        <dbReference type="Google" id="ProtNLM"/>
    </source>
</evidence>
<proteinExistence type="predicted"/>
<dbReference type="OrthoDB" id="3365698at2759"/>
<evidence type="ECO:0000313" key="1">
    <source>
        <dbReference type="EMBL" id="PBK96236.1"/>
    </source>
</evidence>
<reference evidence="2" key="1">
    <citation type="journal article" date="2017" name="Nat. Ecol. Evol.">
        <title>Genome expansion and lineage-specific genetic innovations in the forest pathogenic fungi Armillaria.</title>
        <authorList>
            <person name="Sipos G."/>
            <person name="Prasanna A.N."/>
            <person name="Walter M.C."/>
            <person name="O'Connor E."/>
            <person name="Balint B."/>
            <person name="Krizsan K."/>
            <person name="Kiss B."/>
            <person name="Hess J."/>
            <person name="Varga T."/>
            <person name="Slot J."/>
            <person name="Riley R."/>
            <person name="Boka B."/>
            <person name="Rigling D."/>
            <person name="Barry K."/>
            <person name="Lee J."/>
            <person name="Mihaltcheva S."/>
            <person name="LaButti K."/>
            <person name="Lipzen A."/>
            <person name="Waldron R."/>
            <person name="Moloney N.M."/>
            <person name="Sperisen C."/>
            <person name="Kredics L."/>
            <person name="Vagvoelgyi C."/>
            <person name="Patrignani A."/>
            <person name="Fitzpatrick D."/>
            <person name="Nagy I."/>
            <person name="Doyle S."/>
            <person name="Anderson J.B."/>
            <person name="Grigoriev I.V."/>
            <person name="Gueldener U."/>
            <person name="Muensterkoetter M."/>
            <person name="Nagy L.G."/>
        </authorList>
    </citation>
    <scope>NUCLEOTIDE SEQUENCE [LARGE SCALE GENOMIC DNA]</scope>
    <source>
        <strain evidence="2">Ar21-2</strain>
    </source>
</reference>
<organism evidence="1 2">
    <name type="scientific">Armillaria gallica</name>
    <name type="common">Bulbous honey fungus</name>
    <name type="synonym">Armillaria bulbosa</name>
    <dbReference type="NCBI Taxonomy" id="47427"/>
    <lineage>
        <taxon>Eukaryota</taxon>
        <taxon>Fungi</taxon>
        <taxon>Dikarya</taxon>
        <taxon>Basidiomycota</taxon>
        <taxon>Agaricomycotina</taxon>
        <taxon>Agaricomycetes</taxon>
        <taxon>Agaricomycetidae</taxon>
        <taxon>Agaricales</taxon>
        <taxon>Marasmiineae</taxon>
        <taxon>Physalacriaceae</taxon>
        <taxon>Armillaria</taxon>
    </lineage>
</organism>
<dbReference type="AlphaFoldDB" id="A0A2H3E9A7"/>
<gene>
    <name evidence="1" type="ORF">ARMGADRAFT_1142969</name>
</gene>
<evidence type="ECO:0000313" key="2">
    <source>
        <dbReference type="Proteomes" id="UP000217790"/>
    </source>
</evidence>
<dbReference type="Gene3D" id="3.80.10.10">
    <property type="entry name" value="Ribonuclease Inhibitor"/>
    <property type="match status" value="1"/>
</dbReference>
<dbReference type="OMA" id="FEIFQHT"/>
<sequence>MVAEKRRQLNKLVHFWYRGSAYVARACDGDGKETTSLSIFGNKAAGIFHLKDKLPQVRLGPLLSRESRPKLEPEVSHIQMAFSESMPPFGDEYLIPAHISVYLESNDAPHDRHIAEITKMLWEIGHSLQKADEDVKGPFRGIETLQKRRAAMIETQSRIRCTLSPLRRFPAEILFEIFQHTIERGGYSALETSDGPWSLSRVSRHWRASALTYSGALWSNLCIGIYIHSFRLRNPLSLLRTCLARSQRHNISVFFDYPDLVPTFEDKVKEMVQLIIDNCERWQSLEISNHCLEIHNLLGKVRGRVPNLKNLVIRSEPPRASPLTAFEFAPQLRTVKIHGGAGVVLGPGNPSLISYNDYRYRSPPSNTLDSYFTILRTCRQHLQAFTSLHVSTSQRSRAENPPIILPQLKHFRGSNKDLIQSVTTPNMESFHLDMFFPMKSFPDTVLLNVRDLLIRSKCWGLSKLTLSNAVTSHVLDILPLLPALTVLQFRISGWRYKDLEEDIFRRMFRQMTDVDEVGMLKVVPNLREFSFKVAESRHSCVLCLDGTFPDMAASRAKTLEKVEVRGVVLSGIWSSRQVSIFEGLLKAGMDISLNSLRPWDFSGG</sequence>
<protein>
    <recommendedName>
        <fullName evidence="3">F-box domain-containing protein</fullName>
    </recommendedName>
</protein>